<evidence type="ECO:0000259" key="2">
    <source>
        <dbReference type="Pfam" id="PF12706"/>
    </source>
</evidence>
<proteinExistence type="predicted"/>
<dbReference type="SUPFAM" id="SSF56281">
    <property type="entry name" value="Metallo-hydrolase/oxidoreductase"/>
    <property type="match status" value="1"/>
</dbReference>
<dbReference type="GO" id="GO:0005737">
    <property type="term" value="C:cytoplasm"/>
    <property type="evidence" value="ECO:0007669"/>
    <property type="project" value="TreeGrafter"/>
</dbReference>
<dbReference type="GeneID" id="85224142"/>
<dbReference type="PANTHER" id="PTHR15032:SF35">
    <property type="entry name" value="METALLO-BETA-LACTAMASE DOMAIN-CONTAINING PROTEIN"/>
    <property type="match status" value="1"/>
</dbReference>
<dbReference type="PANTHER" id="PTHR15032">
    <property type="entry name" value="N-ACYL-PHOSPHATIDYLETHANOLAMINE-HYDROLYZING PHOSPHOLIPASE D"/>
    <property type="match status" value="1"/>
</dbReference>
<dbReference type="EMBL" id="CP119958">
    <property type="protein sequence ID" value="WFD37549.1"/>
    <property type="molecule type" value="Genomic_DNA"/>
</dbReference>
<reference evidence="3" key="1">
    <citation type="submission" date="2023-03" db="EMBL/GenBank/DDBJ databases">
        <title>Mating type loci evolution in Malassezia.</title>
        <authorList>
            <person name="Coelho M.A."/>
        </authorList>
    </citation>
    <scope>NUCLEOTIDE SEQUENCE</scope>
    <source>
        <strain evidence="3">CBS 9431</strain>
    </source>
</reference>
<gene>
    <name evidence="3" type="ORF">MJAP1_000493</name>
</gene>
<evidence type="ECO:0000313" key="4">
    <source>
        <dbReference type="Proteomes" id="UP001217754"/>
    </source>
</evidence>
<dbReference type="Pfam" id="PF12706">
    <property type="entry name" value="Lactamase_B_2"/>
    <property type="match status" value="1"/>
</dbReference>
<keyword evidence="4" id="KW-1185">Reference proteome</keyword>
<dbReference type="InterPro" id="IPR001279">
    <property type="entry name" value="Metallo-B-lactamas"/>
</dbReference>
<protein>
    <submittedName>
        <fullName evidence="3">N-acetylphosphatidylethanolamine-hydrolyzing phospholipase D</fullName>
        <ecNumber evidence="3">3.1.4.54</ecNumber>
    </submittedName>
</protein>
<keyword evidence="3" id="KW-0378">Hydrolase</keyword>
<dbReference type="GO" id="GO:0070290">
    <property type="term" value="F:N-acylphosphatidylethanolamine-specific phospholipase D activity"/>
    <property type="evidence" value="ECO:0007669"/>
    <property type="project" value="UniProtKB-EC"/>
</dbReference>
<feature type="domain" description="Metallo-beta-lactamase" evidence="2">
    <location>
        <begin position="183"/>
        <end position="402"/>
    </location>
</feature>
<organism evidence="3 4">
    <name type="scientific">Malassezia japonica</name>
    <dbReference type="NCBI Taxonomy" id="223818"/>
    <lineage>
        <taxon>Eukaryota</taxon>
        <taxon>Fungi</taxon>
        <taxon>Dikarya</taxon>
        <taxon>Basidiomycota</taxon>
        <taxon>Ustilaginomycotina</taxon>
        <taxon>Malasseziomycetes</taxon>
        <taxon>Malasseziales</taxon>
        <taxon>Malasseziaceae</taxon>
        <taxon>Malassezia</taxon>
    </lineage>
</organism>
<sequence>MDLVNAVLRRPGRAVAFVLCTWAGAWSVYYVFQESHRCLALQKRRKRHPLRTRSHENDAEWFGQADQLERKHIPKRFGTLTFLGRYLNVTPEWREQGLWEWVWWKLVHTALYHGRFGWDGGLARDQATEEGRKRIEELLPVVPLDSNRLWSTKSDDKAGLTHVSHDGITYTCTCIIQLQGVTFLTDPVFGEQPLESVMSPKRMRPMPCAIEDLVQSGSIDFILLSHNHFDHLDLRIIPQIAPETQWIVPTGVAPLLVKSGVNPNHIHSLGWWDDGTYTCEVGVPASHEPTRVSLAVDITAVPASHWSARTLLDTNASLWNSYVVRLNDRHHLPGAFFFCGDSGYSPTLYQSIGRMYGPFDLATIPIGSYEPRWHLSLQHMDPHGSVHVAQDIGARHSFGMHWGTWSMSDEHWDDPPKDLAKALEAEKLPSSFLRTVPFGETFRIPM</sequence>
<keyword evidence="1" id="KW-1133">Transmembrane helix</keyword>
<evidence type="ECO:0000313" key="3">
    <source>
        <dbReference type="EMBL" id="WFD37549.1"/>
    </source>
</evidence>
<dbReference type="RefSeq" id="XP_060120446.1">
    <property type="nucleotide sequence ID" value="XM_060264463.1"/>
</dbReference>
<dbReference type="GO" id="GO:0070292">
    <property type="term" value="P:N-acylphosphatidylethanolamine metabolic process"/>
    <property type="evidence" value="ECO:0007669"/>
    <property type="project" value="TreeGrafter"/>
</dbReference>
<evidence type="ECO:0000256" key="1">
    <source>
        <dbReference type="SAM" id="Phobius"/>
    </source>
</evidence>
<dbReference type="EC" id="3.1.4.54" evidence="3"/>
<feature type="transmembrane region" description="Helical" evidence="1">
    <location>
        <begin position="12"/>
        <end position="32"/>
    </location>
</feature>
<dbReference type="Gene3D" id="3.60.15.10">
    <property type="entry name" value="Ribonuclease Z/Hydroxyacylglutathione hydrolase-like"/>
    <property type="match status" value="1"/>
</dbReference>
<dbReference type="GO" id="GO:0070291">
    <property type="term" value="P:N-acylethanolamine metabolic process"/>
    <property type="evidence" value="ECO:0007669"/>
    <property type="project" value="TreeGrafter"/>
</dbReference>
<keyword evidence="1" id="KW-0472">Membrane</keyword>
<dbReference type="Proteomes" id="UP001217754">
    <property type="component" value="Chromosome 1"/>
</dbReference>
<dbReference type="AlphaFoldDB" id="A0AAF0F024"/>
<dbReference type="InterPro" id="IPR036866">
    <property type="entry name" value="RibonucZ/Hydroxyglut_hydro"/>
</dbReference>
<keyword evidence="1" id="KW-0812">Transmembrane</keyword>
<name>A0AAF0F024_9BASI</name>
<accession>A0AAF0F024</accession>